<dbReference type="InterPro" id="IPR027417">
    <property type="entry name" value="P-loop_NTPase"/>
</dbReference>
<evidence type="ECO:0000313" key="2">
    <source>
        <dbReference type="EMBL" id="SVA47830.1"/>
    </source>
</evidence>
<dbReference type="InterPro" id="IPR002586">
    <property type="entry name" value="CobQ/CobB/MinD/ParA_Nub-bd_dom"/>
</dbReference>
<protein>
    <recommendedName>
        <fullName evidence="1">CobQ/CobB/MinD/ParA nucleotide binding domain-containing protein</fullName>
    </recommendedName>
</protein>
<dbReference type="EMBL" id="UINC01010779">
    <property type="protein sequence ID" value="SVA47830.1"/>
    <property type="molecule type" value="Genomic_DNA"/>
</dbReference>
<proteinExistence type="predicted"/>
<reference evidence="2" key="1">
    <citation type="submission" date="2018-05" db="EMBL/GenBank/DDBJ databases">
        <authorList>
            <person name="Lanie J.A."/>
            <person name="Ng W.-L."/>
            <person name="Kazmierczak K.M."/>
            <person name="Andrzejewski T.M."/>
            <person name="Davidsen T.M."/>
            <person name="Wayne K.J."/>
            <person name="Tettelin H."/>
            <person name="Glass J.I."/>
            <person name="Rusch D."/>
            <person name="Podicherti R."/>
            <person name="Tsui H.-C.T."/>
            <person name="Winkler M.E."/>
        </authorList>
    </citation>
    <scope>NUCLEOTIDE SEQUENCE</scope>
</reference>
<dbReference type="Gene3D" id="3.40.50.300">
    <property type="entry name" value="P-loop containing nucleotide triphosphate hydrolases"/>
    <property type="match status" value="1"/>
</dbReference>
<evidence type="ECO:0000259" key="1">
    <source>
        <dbReference type="Pfam" id="PF01656"/>
    </source>
</evidence>
<organism evidence="2">
    <name type="scientific">marine metagenome</name>
    <dbReference type="NCBI Taxonomy" id="408172"/>
    <lineage>
        <taxon>unclassified sequences</taxon>
        <taxon>metagenomes</taxon>
        <taxon>ecological metagenomes</taxon>
    </lineage>
</organism>
<sequence length="215" mass="23994">MRHILITNSKGGCGKSTLATNLAAYYASEGYHTVLADYDPQGSTLDWLDQRAKENAPIVGIEGFSTGLRHAPRSADVVVIDAPARSHGRELGDLVRRAETILVPVLPSVIDINAADSFLQELLSLSKITQKKAKVALVANRVRENTIIFGELEECLERLKAPYIAALREAQNYVRAYQRGLGIHELPPYLAWPDWEQWDPLIEWLDSRRSHPRAS</sequence>
<dbReference type="SUPFAM" id="SSF52540">
    <property type="entry name" value="P-loop containing nucleoside triphosphate hydrolases"/>
    <property type="match status" value="1"/>
</dbReference>
<name>A0A381W5J4_9ZZZZ</name>
<accession>A0A381W5J4</accession>
<feature type="domain" description="CobQ/CobB/MinD/ParA nucleotide binding" evidence="1">
    <location>
        <begin position="4"/>
        <end position="181"/>
    </location>
</feature>
<dbReference type="AlphaFoldDB" id="A0A381W5J4"/>
<dbReference type="CDD" id="cd02042">
    <property type="entry name" value="ParAB_family"/>
    <property type="match status" value="1"/>
</dbReference>
<dbReference type="InterPro" id="IPR050678">
    <property type="entry name" value="DNA_Partitioning_ATPase"/>
</dbReference>
<gene>
    <name evidence="2" type="ORF">METZ01_LOCUS100684</name>
</gene>
<dbReference type="PANTHER" id="PTHR13696">
    <property type="entry name" value="P-LOOP CONTAINING NUCLEOSIDE TRIPHOSPHATE HYDROLASE"/>
    <property type="match status" value="1"/>
</dbReference>
<dbReference type="Pfam" id="PF01656">
    <property type="entry name" value="CbiA"/>
    <property type="match status" value="1"/>
</dbReference>
<dbReference type="PANTHER" id="PTHR13696:SF96">
    <property type="entry name" value="COBQ_COBB_MIND_PARA NUCLEOTIDE BINDING DOMAIN-CONTAINING PROTEIN"/>
    <property type="match status" value="1"/>
</dbReference>